<keyword evidence="1" id="KW-0812">Transmembrane</keyword>
<proteinExistence type="predicted"/>
<keyword evidence="1" id="KW-0472">Membrane</keyword>
<evidence type="ECO:0000313" key="2">
    <source>
        <dbReference type="EMBL" id="HIV23530.1"/>
    </source>
</evidence>
<name>A0A9D1T8M6_9FIRM</name>
<keyword evidence="1" id="KW-1133">Transmembrane helix</keyword>
<protein>
    <submittedName>
        <fullName evidence="2">Stage II sporulation protein R</fullName>
    </submittedName>
</protein>
<reference evidence="2" key="1">
    <citation type="submission" date="2020-10" db="EMBL/GenBank/DDBJ databases">
        <authorList>
            <person name="Gilroy R."/>
        </authorList>
    </citation>
    <scope>NUCLEOTIDE SEQUENCE</scope>
    <source>
        <strain evidence="2">ChiBcec6-7307</strain>
    </source>
</reference>
<dbReference type="Pfam" id="PF09551">
    <property type="entry name" value="Spore_II_R"/>
    <property type="match status" value="1"/>
</dbReference>
<organism evidence="2 3">
    <name type="scientific">Candidatus Merdiplasma excrementigallinarum</name>
    <dbReference type="NCBI Taxonomy" id="2840864"/>
    <lineage>
        <taxon>Bacteria</taxon>
        <taxon>Bacillati</taxon>
        <taxon>Bacillota</taxon>
        <taxon>Clostridia</taxon>
        <taxon>Lachnospirales</taxon>
        <taxon>Lachnospiraceae</taxon>
        <taxon>Lachnospiraceae incertae sedis</taxon>
        <taxon>Candidatus Merdiplasma</taxon>
    </lineage>
</organism>
<evidence type="ECO:0000313" key="3">
    <source>
        <dbReference type="Proteomes" id="UP000886889"/>
    </source>
</evidence>
<gene>
    <name evidence="2" type="primary">spoIIR</name>
    <name evidence="2" type="ORF">IAC80_06285</name>
</gene>
<dbReference type="NCBIfam" id="TIGR02837">
    <property type="entry name" value="spore_II_R"/>
    <property type="match status" value="1"/>
</dbReference>
<evidence type="ECO:0000256" key="1">
    <source>
        <dbReference type="SAM" id="Phobius"/>
    </source>
</evidence>
<accession>A0A9D1T8M6</accession>
<comment type="caution">
    <text evidence="2">The sequence shown here is derived from an EMBL/GenBank/DDBJ whole genome shotgun (WGS) entry which is preliminary data.</text>
</comment>
<dbReference type="EMBL" id="DVOS01000055">
    <property type="protein sequence ID" value="HIV23530.1"/>
    <property type="molecule type" value="Genomic_DNA"/>
</dbReference>
<sequence length="222" mass="25536">METEKVTEETLEGKRQARSFFLLKAGCFAAILLLAWLLSGFMRQAKAARLQQGISREVLRFHVLANSDSPKDQAVKLQVRDGVLEWLEEELTEEEMGDLSLMEKKIGQLLPQIQSLADRIVKENGMDYETRAQLGESLFPRKTYGNCTFPAGPYTALRLLLGKAEGQNWWCVLFPRLCFLDCVHAVVPEESQKQLQNVLTEEEYESLFDPMEDDYRIGFRYF</sequence>
<feature type="transmembrane region" description="Helical" evidence="1">
    <location>
        <begin position="20"/>
        <end position="41"/>
    </location>
</feature>
<reference evidence="2" key="2">
    <citation type="journal article" date="2021" name="PeerJ">
        <title>Extensive microbial diversity within the chicken gut microbiome revealed by metagenomics and culture.</title>
        <authorList>
            <person name="Gilroy R."/>
            <person name="Ravi A."/>
            <person name="Getino M."/>
            <person name="Pursley I."/>
            <person name="Horton D.L."/>
            <person name="Alikhan N.F."/>
            <person name="Baker D."/>
            <person name="Gharbi K."/>
            <person name="Hall N."/>
            <person name="Watson M."/>
            <person name="Adriaenssens E.M."/>
            <person name="Foster-Nyarko E."/>
            <person name="Jarju S."/>
            <person name="Secka A."/>
            <person name="Antonio M."/>
            <person name="Oren A."/>
            <person name="Chaudhuri R.R."/>
            <person name="La Ragione R."/>
            <person name="Hildebrand F."/>
            <person name="Pallen M.J."/>
        </authorList>
    </citation>
    <scope>NUCLEOTIDE SEQUENCE</scope>
    <source>
        <strain evidence="2">ChiBcec6-7307</strain>
    </source>
</reference>
<dbReference type="Proteomes" id="UP000886889">
    <property type="component" value="Unassembled WGS sequence"/>
</dbReference>
<dbReference type="AlphaFoldDB" id="A0A9D1T8M6"/>
<dbReference type="InterPro" id="IPR014202">
    <property type="entry name" value="Spore_II_R"/>
</dbReference>